<comment type="catalytic activity">
    <reaction evidence="1 15">
        <text>ATP + protein L-histidine = ADP + protein N-phospho-L-histidine.</text>
        <dbReference type="EC" id="2.7.13.3"/>
    </reaction>
</comment>
<evidence type="ECO:0000256" key="8">
    <source>
        <dbReference type="ARBA" id="ARBA00022741"/>
    </source>
</evidence>
<accession>A0A5D0CJY9</accession>
<evidence type="ECO:0000256" key="15">
    <source>
        <dbReference type="PIRNR" id="PIRNR037432"/>
    </source>
</evidence>
<keyword evidence="10 15" id="KW-0067">ATP-binding</keyword>
<dbReference type="InterPro" id="IPR005467">
    <property type="entry name" value="His_kinase_dom"/>
</dbReference>
<dbReference type="OrthoDB" id="9760839at2"/>
<evidence type="ECO:0000256" key="9">
    <source>
        <dbReference type="ARBA" id="ARBA00022777"/>
    </source>
</evidence>
<keyword evidence="7 16" id="KW-0479">Metal-binding</keyword>
<feature type="domain" description="Histidine kinase" evidence="20">
    <location>
        <begin position="163"/>
        <end position="350"/>
    </location>
</feature>
<keyword evidence="9 15" id="KW-0418">Kinase</keyword>
<name>A0A5D0CJY9_9BACL</name>
<dbReference type="GO" id="GO:0000155">
    <property type="term" value="F:phosphorelay sensor kinase activity"/>
    <property type="evidence" value="ECO:0007669"/>
    <property type="project" value="InterPro"/>
</dbReference>
<evidence type="ECO:0000256" key="14">
    <source>
        <dbReference type="ARBA" id="ARBA00024827"/>
    </source>
</evidence>
<proteinExistence type="predicted"/>
<reference evidence="21 22" key="1">
    <citation type="submission" date="2019-08" db="EMBL/GenBank/DDBJ databases">
        <title>Genome sequencing of Paenibacillus faecis DSM 23593(T).</title>
        <authorList>
            <person name="Kook J.-K."/>
            <person name="Park S.-N."/>
            <person name="Lim Y.K."/>
        </authorList>
    </citation>
    <scope>NUCLEOTIDE SEQUENCE [LARGE SCALE GENOMIC DNA]</scope>
    <source>
        <strain evidence="21 22">DSM 23593</strain>
    </source>
</reference>
<dbReference type="SUPFAM" id="SSF55874">
    <property type="entry name" value="ATPase domain of HSP90 chaperone/DNA topoisomerase II/histidine kinase"/>
    <property type="match status" value="1"/>
</dbReference>
<dbReference type="GO" id="GO:0051539">
    <property type="term" value="F:4 iron, 4 sulfur cluster binding"/>
    <property type="evidence" value="ECO:0007669"/>
    <property type="project" value="UniProtKB-KW"/>
</dbReference>
<dbReference type="Gene3D" id="3.30.565.10">
    <property type="entry name" value="Histidine kinase-like ATPase, C-terminal domain"/>
    <property type="match status" value="1"/>
</dbReference>
<keyword evidence="5 17" id="KW-0597">Phosphoprotein</keyword>
<dbReference type="Pfam" id="PF07730">
    <property type="entry name" value="HisKA_3"/>
    <property type="match status" value="1"/>
</dbReference>
<evidence type="ECO:0000256" key="3">
    <source>
        <dbReference type="ARBA" id="ARBA00022485"/>
    </source>
</evidence>
<comment type="subcellular location">
    <subcellularLocation>
        <location evidence="2">Cytoplasm</location>
    </subcellularLocation>
</comment>
<protein>
    <recommendedName>
        <fullName evidence="15">Sensor histidine kinase</fullName>
        <ecNumber evidence="15">2.7.13.3</ecNumber>
    </recommendedName>
</protein>
<evidence type="ECO:0000256" key="13">
    <source>
        <dbReference type="ARBA" id="ARBA00023014"/>
    </source>
</evidence>
<keyword evidence="6 15" id="KW-0808">Transferase</keyword>
<feature type="region of interest" description="Disordered" evidence="19">
    <location>
        <begin position="348"/>
        <end position="370"/>
    </location>
</feature>
<keyword evidence="8 15" id="KW-0547">Nucleotide-binding</keyword>
<evidence type="ECO:0000256" key="4">
    <source>
        <dbReference type="ARBA" id="ARBA00022490"/>
    </source>
</evidence>
<feature type="coiled-coil region" evidence="18">
    <location>
        <begin position="146"/>
        <end position="211"/>
    </location>
</feature>
<feature type="binding site" evidence="16">
    <location>
        <position position="79"/>
    </location>
    <ligand>
        <name>[4Fe-4S] cluster</name>
        <dbReference type="ChEBI" id="CHEBI:49883"/>
    </ligand>
</feature>
<evidence type="ECO:0000256" key="7">
    <source>
        <dbReference type="ARBA" id="ARBA00022723"/>
    </source>
</evidence>
<sequence>MTPQTSGISSDLLWNLYRNSPEAVLFFDAANHIIAINPAAERLFDPKLLSRLSSGGNNAFCFTCRGYTSEEELMSCLNCYLSSPARDFASFQLFLETKERGLLPFSASFFPIEEESGIRVLMLRDLTRPLMTQDSLNRNTMTKSIIKAQEDERKRISRELHDSVAQELISSLVDLRVLKYLNVQDEALQKIQQTEASLTRLLDQIRNLSVELRPASLDDLGLEAAFRSHFKWIEKNYGVLVRFTAELNGTRFNSEIETVVYRICQESVLNALKYADVDEIAVRLFEREDGLELIVRDEGCGFDVNARDPKGTGLGLYGMKERTELVNGELTITSEPGKGTAVHLRIPTGKAAAAPASGDPGKSYGRGEEK</sequence>
<dbReference type="CDD" id="cd16917">
    <property type="entry name" value="HATPase_UhpB-NarQ-NarX-like"/>
    <property type="match status" value="1"/>
</dbReference>
<dbReference type="InterPro" id="IPR011712">
    <property type="entry name" value="Sig_transdc_His_kin_sub3_dim/P"/>
</dbReference>
<dbReference type="SUPFAM" id="SSF55785">
    <property type="entry name" value="PYP-like sensor domain (PAS domain)"/>
    <property type="match status" value="1"/>
</dbReference>
<evidence type="ECO:0000256" key="1">
    <source>
        <dbReference type="ARBA" id="ARBA00000085"/>
    </source>
</evidence>
<dbReference type="GO" id="GO:0046983">
    <property type="term" value="F:protein dimerization activity"/>
    <property type="evidence" value="ECO:0007669"/>
    <property type="project" value="InterPro"/>
</dbReference>
<feature type="binding site" evidence="16">
    <location>
        <position position="61"/>
    </location>
    <ligand>
        <name>[4Fe-4S] cluster</name>
        <dbReference type="ChEBI" id="CHEBI:49883"/>
    </ligand>
</feature>
<keyword evidence="13 16" id="KW-0411">Iron-sulfur</keyword>
<evidence type="ECO:0000313" key="22">
    <source>
        <dbReference type="Proteomes" id="UP000325218"/>
    </source>
</evidence>
<dbReference type="InterPro" id="IPR035965">
    <property type="entry name" value="PAS-like_dom_sf"/>
</dbReference>
<comment type="PTM">
    <text evidence="17">Autophosphorylated.</text>
</comment>
<dbReference type="Proteomes" id="UP000325218">
    <property type="component" value="Unassembled WGS sequence"/>
</dbReference>
<dbReference type="Gene3D" id="1.20.5.1930">
    <property type="match status" value="1"/>
</dbReference>
<dbReference type="InterPro" id="IPR004358">
    <property type="entry name" value="Sig_transdc_His_kin-like_C"/>
</dbReference>
<gene>
    <name evidence="21" type="ORF">FRY98_25635</name>
</gene>
<dbReference type="PROSITE" id="PS50109">
    <property type="entry name" value="HIS_KIN"/>
    <property type="match status" value="1"/>
</dbReference>
<dbReference type="RefSeq" id="WP_148457563.1">
    <property type="nucleotide sequence ID" value="NZ_VSDO01000006.1"/>
</dbReference>
<evidence type="ECO:0000256" key="5">
    <source>
        <dbReference type="ARBA" id="ARBA00022553"/>
    </source>
</evidence>
<dbReference type="GO" id="GO:0016020">
    <property type="term" value="C:membrane"/>
    <property type="evidence" value="ECO:0007669"/>
    <property type="project" value="InterPro"/>
</dbReference>
<evidence type="ECO:0000259" key="20">
    <source>
        <dbReference type="PROSITE" id="PS50109"/>
    </source>
</evidence>
<dbReference type="PRINTS" id="PR00344">
    <property type="entry name" value="BCTRLSENSOR"/>
</dbReference>
<comment type="cofactor">
    <cofactor evidence="16">
        <name>[4Fe-4S] cluster</name>
        <dbReference type="ChEBI" id="CHEBI:49883"/>
    </cofactor>
    <text evidence="16">Binds 1 [4Fe-4S] cluster.</text>
</comment>
<evidence type="ECO:0000256" key="17">
    <source>
        <dbReference type="PIRSR" id="PIRSR037432-51"/>
    </source>
</evidence>
<dbReference type="PANTHER" id="PTHR24421">
    <property type="entry name" value="NITRATE/NITRITE SENSOR PROTEIN NARX-RELATED"/>
    <property type="match status" value="1"/>
</dbReference>
<evidence type="ECO:0000256" key="19">
    <source>
        <dbReference type="SAM" id="MobiDB-lite"/>
    </source>
</evidence>
<keyword evidence="22" id="KW-1185">Reference proteome</keyword>
<dbReference type="EC" id="2.7.13.3" evidence="15"/>
<dbReference type="EMBL" id="VSDO01000006">
    <property type="protein sequence ID" value="TYA09992.1"/>
    <property type="molecule type" value="Genomic_DNA"/>
</dbReference>
<evidence type="ECO:0000256" key="12">
    <source>
        <dbReference type="ARBA" id="ARBA00023012"/>
    </source>
</evidence>
<dbReference type="GO" id="GO:0005506">
    <property type="term" value="F:iron ion binding"/>
    <property type="evidence" value="ECO:0007669"/>
    <property type="project" value="InterPro"/>
</dbReference>
<keyword evidence="18" id="KW-0175">Coiled coil</keyword>
<dbReference type="GO" id="GO:0005524">
    <property type="term" value="F:ATP binding"/>
    <property type="evidence" value="ECO:0007669"/>
    <property type="project" value="UniProtKB-KW"/>
</dbReference>
<comment type="caution">
    <text evidence="21">The sequence shown here is derived from an EMBL/GenBank/DDBJ whole genome shotgun (WGS) entry which is preliminary data.</text>
</comment>
<evidence type="ECO:0000256" key="2">
    <source>
        <dbReference type="ARBA" id="ARBA00004496"/>
    </source>
</evidence>
<dbReference type="PIRSF" id="PIRSF037432">
    <property type="entry name" value="STHK_NreB"/>
    <property type="match status" value="1"/>
</dbReference>
<evidence type="ECO:0000256" key="16">
    <source>
        <dbReference type="PIRSR" id="PIRSR037432-50"/>
    </source>
</evidence>
<evidence type="ECO:0000256" key="18">
    <source>
        <dbReference type="SAM" id="Coils"/>
    </source>
</evidence>
<dbReference type="GO" id="GO:0005737">
    <property type="term" value="C:cytoplasm"/>
    <property type="evidence" value="ECO:0007669"/>
    <property type="project" value="UniProtKB-SubCell"/>
</dbReference>
<feature type="modified residue" description="Phosphohistidine; by autocatalysis" evidence="17">
    <location>
        <position position="161"/>
    </location>
</feature>
<feature type="binding site" evidence="16">
    <location>
        <position position="76"/>
    </location>
    <ligand>
        <name>[4Fe-4S] cluster</name>
        <dbReference type="ChEBI" id="CHEBI:49883"/>
    </ligand>
</feature>
<dbReference type="SMART" id="SM00387">
    <property type="entry name" value="HATPase_c"/>
    <property type="match status" value="1"/>
</dbReference>
<evidence type="ECO:0000256" key="6">
    <source>
        <dbReference type="ARBA" id="ARBA00022679"/>
    </source>
</evidence>
<keyword evidence="3 16" id="KW-0004">4Fe-4S</keyword>
<keyword evidence="4" id="KW-0963">Cytoplasm</keyword>
<keyword evidence="12 15" id="KW-0902">Two-component regulatory system</keyword>
<keyword evidence="11 16" id="KW-0408">Iron</keyword>
<organism evidence="21 22">
    <name type="scientific">Paenibacillus faecis</name>
    <dbReference type="NCBI Taxonomy" id="862114"/>
    <lineage>
        <taxon>Bacteria</taxon>
        <taxon>Bacillati</taxon>
        <taxon>Bacillota</taxon>
        <taxon>Bacilli</taxon>
        <taxon>Bacillales</taxon>
        <taxon>Paenibacillaceae</taxon>
        <taxon>Paenibacillus</taxon>
    </lineage>
</organism>
<comment type="function">
    <text evidence="14">Member of the two-component regulatory system NreB/NreC involved in the control of dissimilatory nitrate/nitrite reduction in response to oxygen. NreB functions as a direct oxygen sensor histidine kinase which is autophosphorylated, in the absence of oxygen, probably at the conserved histidine residue, and transfers its phosphate group probably to a conserved aspartate residue of NreC. NreB/NreC activates the expression of the nitrate (narGHJI) and nitrite (nir) reductase operons, as well as the putative nitrate transporter gene narT.</text>
</comment>
<dbReference type="AlphaFoldDB" id="A0A5D0CJY9"/>
<dbReference type="InterPro" id="IPR003594">
    <property type="entry name" value="HATPase_dom"/>
</dbReference>
<dbReference type="Pfam" id="PF02518">
    <property type="entry name" value="HATPase_c"/>
    <property type="match status" value="1"/>
</dbReference>
<dbReference type="InterPro" id="IPR017203">
    <property type="entry name" value="Sig_transdc_His_kinase_NreB"/>
</dbReference>
<dbReference type="InterPro" id="IPR050482">
    <property type="entry name" value="Sensor_HK_TwoCompSys"/>
</dbReference>
<evidence type="ECO:0000256" key="11">
    <source>
        <dbReference type="ARBA" id="ARBA00023004"/>
    </source>
</evidence>
<dbReference type="InterPro" id="IPR036890">
    <property type="entry name" value="HATPase_C_sf"/>
</dbReference>
<evidence type="ECO:0000313" key="21">
    <source>
        <dbReference type="EMBL" id="TYA09992.1"/>
    </source>
</evidence>
<evidence type="ECO:0000256" key="10">
    <source>
        <dbReference type="ARBA" id="ARBA00022840"/>
    </source>
</evidence>
<dbReference type="PANTHER" id="PTHR24421:SF10">
    <property type="entry name" value="NITRATE_NITRITE SENSOR PROTEIN NARQ"/>
    <property type="match status" value="1"/>
</dbReference>
<feature type="binding site" evidence="16">
    <location>
        <position position="64"/>
    </location>
    <ligand>
        <name>[4Fe-4S] cluster</name>
        <dbReference type="ChEBI" id="CHEBI:49883"/>
    </ligand>
</feature>